<keyword evidence="2" id="KW-1185">Reference proteome</keyword>
<protein>
    <submittedName>
        <fullName evidence="1">Uncharacterized protein</fullName>
    </submittedName>
</protein>
<evidence type="ECO:0000313" key="1">
    <source>
        <dbReference type="EMBL" id="TQD92148.1"/>
    </source>
</evidence>
<proteinExistence type="predicted"/>
<dbReference type="EMBL" id="VIEB01000400">
    <property type="protein sequence ID" value="TQD92148.1"/>
    <property type="molecule type" value="Genomic_DNA"/>
</dbReference>
<sequence>MHDIVHDFLHFLTKDECLIIEGEGATNEIPVLGDKVRHLTLASVPKGPLSPAISSANCKNLRTLTTFQ</sequence>
<evidence type="ECO:0000313" key="2">
    <source>
        <dbReference type="Proteomes" id="UP000315295"/>
    </source>
</evidence>
<accession>A0A540M0B9</accession>
<gene>
    <name evidence="1" type="ORF">C1H46_022305</name>
</gene>
<reference evidence="1 2" key="1">
    <citation type="journal article" date="2019" name="G3 (Bethesda)">
        <title>Sequencing of a Wild Apple (Malus baccata) Genome Unravels the Differences Between Cultivated and Wild Apple Species Regarding Disease Resistance and Cold Tolerance.</title>
        <authorList>
            <person name="Chen X."/>
        </authorList>
    </citation>
    <scope>NUCLEOTIDE SEQUENCE [LARGE SCALE GENOMIC DNA]</scope>
    <source>
        <strain evidence="2">cv. Shandingzi</strain>
        <tissue evidence="1">Leaves</tissue>
    </source>
</reference>
<name>A0A540M0B9_MALBA</name>
<comment type="caution">
    <text evidence="1">The sequence shown here is derived from an EMBL/GenBank/DDBJ whole genome shotgun (WGS) entry which is preliminary data.</text>
</comment>
<dbReference type="STRING" id="106549.A0A540M0B9"/>
<dbReference type="Proteomes" id="UP000315295">
    <property type="component" value="Unassembled WGS sequence"/>
</dbReference>
<organism evidence="1 2">
    <name type="scientific">Malus baccata</name>
    <name type="common">Siberian crab apple</name>
    <name type="synonym">Pyrus baccata</name>
    <dbReference type="NCBI Taxonomy" id="106549"/>
    <lineage>
        <taxon>Eukaryota</taxon>
        <taxon>Viridiplantae</taxon>
        <taxon>Streptophyta</taxon>
        <taxon>Embryophyta</taxon>
        <taxon>Tracheophyta</taxon>
        <taxon>Spermatophyta</taxon>
        <taxon>Magnoliopsida</taxon>
        <taxon>eudicotyledons</taxon>
        <taxon>Gunneridae</taxon>
        <taxon>Pentapetalae</taxon>
        <taxon>rosids</taxon>
        <taxon>fabids</taxon>
        <taxon>Rosales</taxon>
        <taxon>Rosaceae</taxon>
        <taxon>Amygdaloideae</taxon>
        <taxon>Maleae</taxon>
        <taxon>Malus</taxon>
    </lineage>
</organism>
<dbReference type="AlphaFoldDB" id="A0A540M0B9"/>